<dbReference type="NCBIfam" id="TIGR01811">
    <property type="entry name" value="sdhA_Bsu"/>
    <property type="match status" value="1"/>
</dbReference>
<dbReference type="InterPro" id="IPR011280">
    <property type="entry name" value="Succ_DH/Fum_Rdt_flav_su"/>
</dbReference>
<feature type="domain" description="Fumarate reductase/succinate dehydrogenase flavoprotein-like C-terminal" evidence="15">
    <location>
        <begin position="506"/>
        <end position="639"/>
    </location>
</feature>
<dbReference type="FunFam" id="3.90.700.10:FF:000006">
    <property type="entry name" value="Succinate dehydrogenase flavoprotein subunit"/>
    <property type="match status" value="1"/>
</dbReference>
<dbReference type="SUPFAM" id="SSF51905">
    <property type="entry name" value="FAD/NAD(P)-binding domain"/>
    <property type="match status" value="1"/>
</dbReference>
<dbReference type="GO" id="GO:0005886">
    <property type="term" value="C:plasma membrane"/>
    <property type="evidence" value="ECO:0007669"/>
    <property type="project" value="UniProtKB-SubCell"/>
</dbReference>
<dbReference type="Proteomes" id="UP000503640">
    <property type="component" value="Unassembled WGS sequence"/>
</dbReference>
<dbReference type="FunFam" id="1.20.58.100:FF:000003">
    <property type="entry name" value="Succinate dehydrogenase flavoprotein subunit"/>
    <property type="match status" value="1"/>
</dbReference>
<accession>A0A7I9VIW8</accession>
<proteinExistence type="inferred from homology"/>
<reference evidence="17" key="1">
    <citation type="journal article" date="2020" name="Appl. Environ. Microbiol.">
        <title>Diazotrophic Anaeromyxobacter Isolates from Soils.</title>
        <authorList>
            <person name="Masuda Y."/>
            <person name="Yamanaka H."/>
            <person name="Xu Z.X."/>
            <person name="Shiratori Y."/>
            <person name="Aono T."/>
            <person name="Amachi S."/>
            <person name="Senoo K."/>
            <person name="Itoh H."/>
        </authorList>
    </citation>
    <scope>NUCLEOTIDE SEQUENCE [LARGE SCALE GENOMIC DNA]</scope>
    <source>
        <strain evidence="17">R267</strain>
    </source>
</reference>
<evidence type="ECO:0000256" key="9">
    <source>
        <dbReference type="ARBA" id="ARBA00022982"/>
    </source>
</evidence>
<dbReference type="Pfam" id="PF02910">
    <property type="entry name" value="Succ_DH_flav_C"/>
    <property type="match status" value="1"/>
</dbReference>
<dbReference type="GO" id="GO:0008177">
    <property type="term" value="F:succinate dehydrogenase (quinone) activity"/>
    <property type="evidence" value="ECO:0007669"/>
    <property type="project" value="UniProtKB-EC"/>
</dbReference>
<evidence type="ECO:0000313" key="16">
    <source>
        <dbReference type="EMBL" id="GEJ56293.1"/>
    </source>
</evidence>
<evidence type="ECO:0000256" key="5">
    <source>
        <dbReference type="ARBA" id="ARBA00022448"/>
    </source>
</evidence>
<sequence length="640" mass="70526">MIIDAKTAKIPAGPLEHKWTEHKAHMKLVNPANKRKYTVIVVGTGLAGGAAAASLGELGYNVLNFCFQDSPRRAHSIAAQGGINAAKNYQNDGDSVYRLFYDTIKGGDFRAREANVHRLAEVSVNIIDQCVAQGVPFGREYGGTLANRSFGGAQVSRTFYARGQTGQQLLLGAYQALERQVAAGTVKMFSRHEMLDLVLVDGRARGVVVRDLETGAIQSFAGDAVVLATGGYGNVFYLSTNAKGSNGSAIWRAYKKGAFFANPCYTQIHPTCIPKSGDYQSKLTLMSESLRNDGRVWVPKKKGDHRPPDQIPEDERDYYLERVYPSFGNLAPRDVSSRQAKYRCDEGLGVGPGGLGVYLDFADSIKRLGKATIAERYGNLFEMYQRITGEDPYTVPMRIYPAVHYTMGGLWVDYNLMSNLPGLFVGGEANFSDHGANRLGASALMQGLGDGYFVLPLTVGDYLASGGIAKIDANHAAFKDAERGARERLDRLLSTKGTRTVDSFWKELGTIMWDECGMARNKESLTRALTKIPVLREEYWRNAKVLGGGGEFNQELEKANRVGDFFELAELLCWDALQRNESCGGHFRTEYQTPDGEAQRNDAEYAYVAAWGFKGDGQQPELNKEPLVYENIQLATRSYK</sequence>
<dbReference type="InterPro" id="IPR027477">
    <property type="entry name" value="Succ_DH/fumarate_Rdtase_cat_sf"/>
</dbReference>
<evidence type="ECO:0000256" key="4">
    <source>
        <dbReference type="ARBA" id="ARBA00012792"/>
    </source>
</evidence>
<dbReference type="GO" id="GO:0009061">
    <property type="term" value="P:anaerobic respiration"/>
    <property type="evidence" value="ECO:0007669"/>
    <property type="project" value="TreeGrafter"/>
</dbReference>
<feature type="domain" description="FAD-dependent oxidoreductase 2 FAD-binding" evidence="14">
    <location>
        <begin position="39"/>
        <end position="444"/>
    </location>
</feature>
<dbReference type="EMBL" id="BJTG01000002">
    <property type="protein sequence ID" value="GEJ56293.1"/>
    <property type="molecule type" value="Genomic_DNA"/>
</dbReference>
<keyword evidence="17" id="KW-1185">Reference proteome</keyword>
<dbReference type="InterPro" id="IPR036188">
    <property type="entry name" value="FAD/NAD-bd_sf"/>
</dbReference>
<dbReference type="PANTHER" id="PTHR11632:SF53">
    <property type="entry name" value="SUCCINATE DEHYDROGENASE FLAVOPROTEIN SUBUNIT"/>
    <property type="match status" value="1"/>
</dbReference>
<dbReference type="Gene3D" id="1.20.58.100">
    <property type="entry name" value="Fumarate reductase/succinate dehydrogenase flavoprotein-like, C-terminal domain"/>
    <property type="match status" value="1"/>
</dbReference>
<keyword evidence="8" id="KW-0274">FAD</keyword>
<comment type="similarity">
    <text evidence="3">Belongs to the FAD-dependent oxidoreductase 2 family. FRD/SDH subfamily.</text>
</comment>
<dbReference type="InterPro" id="IPR015939">
    <property type="entry name" value="Fum_Rdtase/Succ_DH_flav-like_C"/>
</dbReference>
<dbReference type="NCBIfam" id="NF005749">
    <property type="entry name" value="PRK07573.1"/>
    <property type="match status" value="1"/>
</dbReference>
<dbReference type="InterPro" id="IPR037099">
    <property type="entry name" value="Fum_R/Succ_DH_flav-like_C_sf"/>
</dbReference>
<dbReference type="SUPFAM" id="SSF46977">
    <property type="entry name" value="Succinate dehydrogenase/fumarate reductase flavoprotein C-terminal domain"/>
    <property type="match status" value="1"/>
</dbReference>
<comment type="subcellular location">
    <subcellularLocation>
        <location evidence="2">Cell membrane</location>
        <topology evidence="2">Peripheral membrane protein</topology>
        <orientation evidence="2">Cytoplasmic side</orientation>
    </subcellularLocation>
</comment>
<comment type="cofactor">
    <cofactor evidence="1">
        <name>FAD</name>
        <dbReference type="ChEBI" id="CHEBI:57692"/>
    </cofactor>
</comment>
<evidence type="ECO:0000256" key="1">
    <source>
        <dbReference type="ARBA" id="ARBA00001974"/>
    </source>
</evidence>
<keyword evidence="7" id="KW-0285">Flavoprotein</keyword>
<dbReference type="FunFam" id="3.50.50.60:FF:000009">
    <property type="entry name" value="Succinate dehydrogenase flavoprotein subunit"/>
    <property type="match status" value="1"/>
</dbReference>
<protein>
    <recommendedName>
        <fullName evidence="4">succinate dehydrogenase</fullName>
        <ecNumber evidence="4">1.3.5.1</ecNumber>
    </recommendedName>
</protein>
<dbReference type="InterPro" id="IPR003953">
    <property type="entry name" value="FAD-dep_OxRdtase_2_FAD-bd"/>
</dbReference>
<dbReference type="Gene3D" id="3.50.50.60">
    <property type="entry name" value="FAD/NAD(P)-binding domain"/>
    <property type="match status" value="1"/>
</dbReference>
<evidence type="ECO:0000313" key="17">
    <source>
        <dbReference type="Proteomes" id="UP000503640"/>
    </source>
</evidence>
<dbReference type="EC" id="1.3.5.1" evidence="4"/>
<evidence type="ECO:0000256" key="2">
    <source>
        <dbReference type="ARBA" id="ARBA00004413"/>
    </source>
</evidence>
<feature type="active site" description="Proton acceptor" evidence="13">
    <location>
        <position position="333"/>
    </location>
</feature>
<evidence type="ECO:0000256" key="7">
    <source>
        <dbReference type="ARBA" id="ARBA00022630"/>
    </source>
</evidence>
<name>A0A7I9VIW8_9BACT</name>
<comment type="caution">
    <text evidence="16">The sequence shown here is derived from an EMBL/GenBank/DDBJ whole genome shotgun (WGS) entry which is preliminary data.</text>
</comment>
<dbReference type="GO" id="GO:0050660">
    <property type="term" value="F:flavin adenine dinucleotide binding"/>
    <property type="evidence" value="ECO:0007669"/>
    <property type="project" value="TreeGrafter"/>
</dbReference>
<keyword evidence="9" id="KW-0249">Electron transport</keyword>
<keyword evidence="11" id="KW-0472">Membrane</keyword>
<evidence type="ECO:0000256" key="10">
    <source>
        <dbReference type="ARBA" id="ARBA00023002"/>
    </source>
</evidence>
<dbReference type="Gene3D" id="3.90.700.10">
    <property type="entry name" value="Succinate dehydrogenase/fumarate reductase flavoprotein, catalytic domain"/>
    <property type="match status" value="1"/>
</dbReference>
<evidence type="ECO:0000259" key="15">
    <source>
        <dbReference type="Pfam" id="PF02910"/>
    </source>
</evidence>
<dbReference type="Pfam" id="PF00890">
    <property type="entry name" value="FAD_binding_2"/>
    <property type="match status" value="1"/>
</dbReference>
<evidence type="ECO:0000256" key="3">
    <source>
        <dbReference type="ARBA" id="ARBA00008040"/>
    </source>
</evidence>
<dbReference type="PANTHER" id="PTHR11632">
    <property type="entry name" value="SUCCINATE DEHYDROGENASE 2 FLAVOPROTEIN SUBUNIT"/>
    <property type="match status" value="1"/>
</dbReference>
<gene>
    <name evidence="16" type="primary">sdhA</name>
    <name evidence="16" type="ORF">AMYX_10340</name>
</gene>
<evidence type="ECO:0000259" key="14">
    <source>
        <dbReference type="Pfam" id="PF00890"/>
    </source>
</evidence>
<dbReference type="AlphaFoldDB" id="A0A7I9VIW8"/>
<evidence type="ECO:0000256" key="12">
    <source>
        <dbReference type="ARBA" id="ARBA00049220"/>
    </source>
</evidence>
<comment type="catalytic activity">
    <reaction evidence="12">
        <text>a quinone + succinate = fumarate + a quinol</text>
        <dbReference type="Rhea" id="RHEA:40523"/>
        <dbReference type="ChEBI" id="CHEBI:24646"/>
        <dbReference type="ChEBI" id="CHEBI:29806"/>
        <dbReference type="ChEBI" id="CHEBI:30031"/>
        <dbReference type="ChEBI" id="CHEBI:132124"/>
        <dbReference type="EC" id="1.3.5.1"/>
    </reaction>
</comment>
<evidence type="ECO:0000256" key="8">
    <source>
        <dbReference type="ARBA" id="ARBA00022827"/>
    </source>
</evidence>
<dbReference type="InterPro" id="IPR030664">
    <property type="entry name" value="SdhA/FrdA/AprA"/>
</dbReference>
<dbReference type="SUPFAM" id="SSF56425">
    <property type="entry name" value="Succinate dehydrogenase/fumarate reductase flavoprotein, catalytic domain"/>
    <property type="match status" value="1"/>
</dbReference>
<dbReference type="RefSeq" id="WP_176063628.1">
    <property type="nucleotide sequence ID" value="NZ_BJTG01000002.1"/>
</dbReference>
<evidence type="ECO:0000256" key="6">
    <source>
        <dbReference type="ARBA" id="ARBA00022475"/>
    </source>
</evidence>
<keyword evidence="6" id="KW-1003">Cell membrane</keyword>
<evidence type="ECO:0000256" key="11">
    <source>
        <dbReference type="ARBA" id="ARBA00023136"/>
    </source>
</evidence>
<keyword evidence="5" id="KW-0813">Transport</keyword>
<organism evidence="16 17">
    <name type="scientific">Anaeromyxobacter diazotrophicus</name>
    <dbReference type="NCBI Taxonomy" id="2590199"/>
    <lineage>
        <taxon>Bacteria</taxon>
        <taxon>Pseudomonadati</taxon>
        <taxon>Myxococcota</taxon>
        <taxon>Myxococcia</taxon>
        <taxon>Myxococcales</taxon>
        <taxon>Cystobacterineae</taxon>
        <taxon>Anaeromyxobacteraceae</taxon>
        <taxon>Anaeromyxobacter</taxon>
    </lineage>
</organism>
<dbReference type="GO" id="GO:0009055">
    <property type="term" value="F:electron transfer activity"/>
    <property type="evidence" value="ECO:0007669"/>
    <property type="project" value="TreeGrafter"/>
</dbReference>
<evidence type="ECO:0000256" key="13">
    <source>
        <dbReference type="PIRSR" id="PIRSR630664-50"/>
    </source>
</evidence>
<keyword evidence="10" id="KW-0560">Oxidoreductase</keyword>